<dbReference type="OrthoDB" id="9778628at2"/>
<evidence type="ECO:0000313" key="14">
    <source>
        <dbReference type="Proteomes" id="UP000010472"/>
    </source>
</evidence>
<dbReference type="InterPro" id="IPR050398">
    <property type="entry name" value="HssS/ArlS-like"/>
</dbReference>
<keyword evidence="6" id="KW-0808">Transferase</keyword>
<keyword evidence="5" id="KW-0597">Phosphoprotein</keyword>
<comment type="subcellular location">
    <subcellularLocation>
        <location evidence="2">Cell membrane</location>
        <topology evidence="2">Multi-pass membrane protein</topology>
    </subcellularLocation>
</comment>
<evidence type="ECO:0000256" key="9">
    <source>
        <dbReference type="ARBA" id="ARBA00022840"/>
    </source>
</evidence>
<evidence type="ECO:0000256" key="8">
    <source>
        <dbReference type="ARBA" id="ARBA00022777"/>
    </source>
</evidence>
<dbReference type="Proteomes" id="UP000010472">
    <property type="component" value="Plasmid pCRI9333.06"/>
</dbReference>
<dbReference type="InterPro" id="IPR003594">
    <property type="entry name" value="HATPase_dom"/>
</dbReference>
<dbReference type="SUPFAM" id="SSF55874">
    <property type="entry name" value="ATPase domain of HSP90 chaperone/DNA topoisomerase II/histidine kinase"/>
    <property type="match status" value="1"/>
</dbReference>
<gene>
    <name evidence="13" type="ORF">Cri9333_4964</name>
</gene>
<name>K9W7E1_9CYAN</name>
<evidence type="ECO:0000256" key="4">
    <source>
        <dbReference type="ARBA" id="ARBA00022475"/>
    </source>
</evidence>
<dbReference type="InterPro" id="IPR005467">
    <property type="entry name" value="His_kinase_dom"/>
</dbReference>
<dbReference type="KEGG" id="cep:Cri9333_4964"/>
<evidence type="ECO:0000256" key="1">
    <source>
        <dbReference type="ARBA" id="ARBA00000085"/>
    </source>
</evidence>
<evidence type="ECO:0000256" key="10">
    <source>
        <dbReference type="ARBA" id="ARBA00023012"/>
    </source>
</evidence>
<keyword evidence="13" id="KW-0614">Plasmid</keyword>
<protein>
    <recommendedName>
        <fullName evidence="3">histidine kinase</fullName>
        <ecNumber evidence="3">2.7.13.3</ecNumber>
    </recommendedName>
</protein>
<dbReference type="HOGENOM" id="CLU_000445_89_31_3"/>
<dbReference type="SMART" id="SM00387">
    <property type="entry name" value="HATPase_c"/>
    <property type="match status" value="1"/>
</dbReference>
<evidence type="ECO:0000313" key="13">
    <source>
        <dbReference type="EMBL" id="AFZ15719.1"/>
    </source>
</evidence>
<dbReference type="Pfam" id="PF02518">
    <property type="entry name" value="HATPase_c"/>
    <property type="match status" value="1"/>
</dbReference>
<evidence type="ECO:0000256" key="7">
    <source>
        <dbReference type="ARBA" id="ARBA00022741"/>
    </source>
</evidence>
<dbReference type="InterPro" id="IPR036890">
    <property type="entry name" value="HATPase_C_sf"/>
</dbReference>
<dbReference type="GO" id="GO:0005886">
    <property type="term" value="C:plasma membrane"/>
    <property type="evidence" value="ECO:0007669"/>
    <property type="project" value="UniProtKB-SubCell"/>
</dbReference>
<keyword evidence="8 13" id="KW-0418">Kinase</keyword>
<proteinExistence type="predicted"/>
<organism evidence="13 14">
    <name type="scientific">Crinalium epipsammum PCC 9333</name>
    <dbReference type="NCBI Taxonomy" id="1173022"/>
    <lineage>
        <taxon>Bacteria</taxon>
        <taxon>Bacillati</taxon>
        <taxon>Cyanobacteriota</taxon>
        <taxon>Cyanophyceae</taxon>
        <taxon>Gomontiellales</taxon>
        <taxon>Gomontiellaceae</taxon>
        <taxon>Crinalium</taxon>
    </lineage>
</organism>
<keyword evidence="4" id="KW-1003">Cell membrane</keyword>
<keyword evidence="9" id="KW-0067">ATP-binding</keyword>
<keyword evidence="10" id="KW-0902">Two-component regulatory system</keyword>
<keyword evidence="11" id="KW-0472">Membrane</keyword>
<evidence type="ECO:0000256" key="11">
    <source>
        <dbReference type="ARBA" id="ARBA00023136"/>
    </source>
</evidence>
<dbReference type="RefSeq" id="WP_015205640.1">
    <property type="nucleotide sequence ID" value="NC_019755.1"/>
</dbReference>
<evidence type="ECO:0000256" key="6">
    <source>
        <dbReference type="ARBA" id="ARBA00022679"/>
    </source>
</evidence>
<reference evidence="13 14" key="1">
    <citation type="submission" date="2012-06" db="EMBL/GenBank/DDBJ databases">
        <title>Finished plasmid 6 of genome of Crinalium epipsammum PCC 9333.</title>
        <authorList>
            <consortium name="US DOE Joint Genome Institute"/>
            <person name="Gugger M."/>
            <person name="Coursin T."/>
            <person name="Rippka R."/>
            <person name="Tandeau De Marsac N."/>
            <person name="Huntemann M."/>
            <person name="Wei C.-L."/>
            <person name="Han J."/>
            <person name="Detter J.C."/>
            <person name="Han C."/>
            <person name="Tapia R."/>
            <person name="Davenport K."/>
            <person name="Daligault H."/>
            <person name="Erkkila T."/>
            <person name="Gu W."/>
            <person name="Munk A.C.C."/>
            <person name="Teshima H."/>
            <person name="Xu Y."/>
            <person name="Chain P."/>
            <person name="Chen A."/>
            <person name="Krypides N."/>
            <person name="Mavromatis K."/>
            <person name="Markowitz V."/>
            <person name="Szeto E."/>
            <person name="Ivanova N."/>
            <person name="Mikhailova N."/>
            <person name="Ovchinnikova G."/>
            <person name="Pagani I."/>
            <person name="Pati A."/>
            <person name="Goodwin L."/>
            <person name="Peters L."/>
            <person name="Pitluck S."/>
            <person name="Woyke T."/>
            <person name="Kerfeld C."/>
        </authorList>
    </citation>
    <scope>NUCLEOTIDE SEQUENCE [LARGE SCALE GENOMIC DNA]</scope>
    <source>
        <strain evidence="13 14">PCC 9333</strain>
        <plasmid evidence="14">Plasmid pCRI9333.06</plasmid>
    </source>
</reference>
<evidence type="ECO:0000256" key="3">
    <source>
        <dbReference type="ARBA" id="ARBA00012438"/>
    </source>
</evidence>
<dbReference type="GO" id="GO:0005524">
    <property type="term" value="F:ATP binding"/>
    <property type="evidence" value="ECO:0007669"/>
    <property type="project" value="UniProtKB-KW"/>
</dbReference>
<sequence length="137" mass="15003">MTASRLSALYGERFVVISDSEVKTNCSRKEIQRVIENLAINAVKYGAPNTPIILTLQQTETQINLTIHNEGNPIALNAQSILFQQFRRTVCAEEQTGWGLGLFLAKSITEAHQGTLGVESAEGKGTSFIIQLPKTIT</sequence>
<dbReference type="InterPro" id="IPR004358">
    <property type="entry name" value="Sig_transdc_His_kin-like_C"/>
</dbReference>
<dbReference type="AlphaFoldDB" id="K9W7E1"/>
<comment type="catalytic activity">
    <reaction evidence="1">
        <text>ATP + protein L-histidine = ADP + protein N-phospho-L-histidine.</text>
        <dbReference type="EC" id="2.7.13.3"/>
    </reaction>
</comment>
<keyword evidence="14" id="KW-1185">Reference proteome</keyword>
<evidence type="ECO:0000256" key="5">
    <source>
        <dbReference type="ARBA" id="ARBA00022553"/>
    </source>
</evidence>
<evidence type="ECO:0000259" key="12">
    <source>
        <dbReference type="PROSITE" id="PS50109"/>
    </source>
</evidence>
<feature type="domain" description="Histidine kinase" evidence="12">
    <location>
        <begin position="30"/>
        <end position="136"/>
    </location>
</feature>
<dbReference type="EMBL" id="CP003626">
    <property type="protein sequence ID" value="AFZ15719.1"/>
    <property type="molecule type" value="Genomic_DNA"/>
</dbReference>
<keyword evidence="7" id="KW-0547">Nucleotide-binding</keyword>
<dbReference type="GO" id="GO:0000155">
    <property type="term" value="F:phosphorelay sensor kinase activity"/>
    <property type="evidence" value="ECO:0007669"/>
    <property type="project" value="TreeGrafter"/>
</dbReference>
<dbReference type="EC" id="2.7.13.3" evidence="3"/>
<dbReference type="PANTHER" id="PTHR45528:SF1">
    <property type="entry name" value="SENSOR HISTIDINE KINASE CPXA"/>
    <property type="match status" value="1"/>
</dbReference>
<dbReference type="PROSITE" id="PS50109">
    <property type="entry name" value="HIS_KIN"/>
    <property type="match status" value="1"/>
</dbReference>
<accession>K9W7E1</accession>
<dbReference type="PRINTS" id="PR00344">
    <property type="entry name" value="BCTRLSENSOR"/>
</dbReference>
<geneLocation type="plasmid" evidence="13 14">
    <name>pCRI9333.06</name>
</geneLocation>
<evidence type="ECO:0000256" key="2">
    <source>
        <dbReference type="ARBA" id="ARBA00004651"/>
    </source>
</evidence>
<dbReference type="Gene3D" id="3.30.565.10">
    <property type="entry name" value="Histidine kinase-like ATPase, C-terminal domain"/>
    <property type="match status" value="1"/>
</dbReference>
<dbReference type="PANTHER" id="PTHR45528">
    <property type="entry name" value="SENSOR HISTIDINE KINASE CPXA"/>
    <property type="match status" value="1"/>
</dbReference>